<evidence type="ECO:0000313" key="7">
    <source>
        <dbReference type="Proteomes" id="UP001065593"/>
    </source>
</evidence>
<dbReference type="PRINTS" id="PR00455">
    <property type="entry name" value="HTHTETR"/>
</dbReference>
<keyword evidence="1" id="KW-0805">Transcription regulation</keyword>
<sequence>MTPRKPAGQELTREMIIDVARKQFLEKSFQEVSMRVIATELACSHGAIYYHFKNKASLFYAVVEEYFAELDTLLANTLKEEGEPDTKLIHIFLCLMRFGLNNQSQYEYMFVMRNEEVNSLSQEAASKSYAKFAQAVHPLCRESIMLSDIYSVFMALHGFIVHHLHHSKNFDEVKEIAFLHAQFLMKAIR</sequence>
<keyword evidence="2 4" id="KW-0238">DNA-binding</keyword>
<dbReference type="InterPro" id="IPR050109">
    <property type="entry name" value="HTH-type_TetR-like_transc_reg"/>
</dbReference>
<evidence type="ECO:0000256" key="4">
    <source>
        <dbReference type="PROSITE-ProRule" id="PRU00335"/>
    </source>
</evidence>
<dbReference type="Pfam" id="PF00440">
    <property type="entry name" value="TetR_N"/>
    <property type="match status" value="1"/>
</dbReference>
<dbReference type="PROSITE" id="PS50977">
    <property type="entry name" value="HTH_TETR_2"/>
    <property type="match status" value="1"/>
</dbReference>
<evidence type="ECO:0000313" key="6">
    <source>
        <dbReference type="EMBL" id="GLC88914.1"/>
    </source>
</evidence>
<dbReference type="Gene3D" id="1.10.357.10">
    <property type="entry name" value="Tetracycline Repressor, domain 2"/>
    <property type="match status" value="1"/>
</dbReference>
<reference evidence="6" key="1">
    <citation type="submission" date="2022-08" db="EMBL/GenBank/DDBJ databases">
        <title>Draft genome sequence of Lysinibacillus sp. strain KH24.</title>
        <authorList>
            <person name="Kanbe H."/>
            <person name="Itoh H."/>
        </authorList>
    </citation>
    <scope>NUCLEOTIDE SEQUENCE</scope>
    <source>
        <strain evidence="6">KH24</strain>
    </source>
</reference>
<organism evidence="6 7">
    <name type="scientific">Lysinibacillus piscis</name>
    <dbReference type="NCBI Taxonomy" id="2518931"/>
    <lineage>
        <taxon>Bacteria</taxon>
        <taxon>Bacillati</taxon>
        <taxon>Bacillota</taxon>
        <taxon>Bacilli</taxon>
        <taxon>Bacillales</taxon>
        <taxon>Bacillaceae</taxon>
        <taxon>Lysinibacillus</taxon>
    </lineage>
</organism>
<dbReference type="PANTHER" id="PTHR30055">
    <property type="entry name" value="HTH-TYPE TRANSCRIPTIONAL REGULATOR RUTR"/>
    <property type="match status" value="1"/>
</dbReference>
<keyword evidence="7" id="KW-1185">Reference proteome</keyword>
<dbReference type="EMBL" id="BRZA01000002">
    <property type="protein sequence ID" value="GLC88914.1"/>
    <property type="molecule type" value="Genomic_DNA"/>
</dbReference>
<evidence type="ECO:0000256" key="2">
    <source>
        <dbReference type="ARBA" id="ARBA00023125"/>
    </source>
</evidence>
<feature type="DNA-binding region" description="H-T-H motif" evidence="4">
    <location>
        <begin position="33"/>
        <end position="52"/>
    </location>
</feature>
<dbReference type="InterPro" id="IPR009057">
    <property type="entry name" value="Homeodomain-like_sf"/>
</dbReference>
<keyword evidence="3" id="KW-0804">Transcription</keyword>
<gene>
    <name evidence="6" type="ORF">LYSBPC_20410</name>
</gene>
<dbReference type="RefSeq" id="WP_264988666.1">
    <property type="nucleotide sequence ID" value="NZ_BRZA01000002.1"/>
</dbReference>
<dbReference type="PANTHER" id="PTHR30055:SF234">
    <property type="entry name" value="HTH-TYPE TRANSCRIPTIONAL REGULATOR BETI"/>
    <property type="match status" value="1"/>
</dbReference>
<evidence type="ECO:0000256" key="3">
    <source>
        <dbReference type="ARBA" id="ARBA00023163"/>
    </source>
</evidence>
<evidence type="ECO:0000259" key="5">
    <source>
        <dbReference type="PROSITE" id="PS50977"/>
    </source>
</evidence>
<dbReference type="SUPFAM" id="SSF46689">
    <property type="entry name" value="Homeodomain-like"/>
    <property type="match status" value="1"/>
</dbReference>
<comment type="caution">
    <text evidence="6">The sequence shown here is derived from an EMBL/GenBank/DDBJ whole genome shotgun (WGS) entry which is preliminary data.</text>
</comment>
<evidence type="ECO:0000256" key="1">
    <source>
        <dbReference type="ARBA" id="ARBA00023015"/>
    </source>
</evidence>
<dbReference type="InterPro" id="IPR001647">
    <property type="entry name" value="HTH_TetR"/>
</dbReference>
<protein>
    <recommendedName>
        <fullName evidence="5">HTH tetR-type domain-containing protein</fullName>
    </recommendedName>
</protein>
<accession>A0ABQ5NKM6</accession>
<feature type="domain" description="HTH tetR-type" evidence="5">
    <location>
        <begin position="10"/>
        <end position="70"/>
    </location>
</feature>
<name>A0ABQ5NKM6_9BACI</name>
<dbReference type="Proteomes" id="UP001065593">
    <property type="component" value="Unassembled WGS sequence"/>
</dbReference>
<proteinExistence type="predicted"/>